<gene>
    <name evidence="5" type="ORF">GIB67_027469</name>
</gene>
<organism evidence="5 6">
    <name type="scientific">Kingdonia uniflora</name>
    <dbReference type="NCBI Taxonomy" id="39325"/>
    <lineage>
        <taxon>Eukaryota</taxon>
        <taxon>Viridiplantae</taxon>
        <taxon>Streptophyta</taxon>
        <taxon>Embryophyta</taxon>
        <taxon>Tracheophyta</taxon>
        <taxon>Spermatophyta</taxon>
        <taxon>Magnoliopsida</taxon>
        <taxon>Ranunculales</taxon>
        <taxon>Circaeasteraceae</taxon>
        <taxon>Kingdonia</taxon>
    </lineage>
</organism>
<keyword evidence="6" id="KW-1185">Reference proteome</keyword>
<evidence type="ECO:0000256" key="1">
    <source>
        <dbReference type="ARBA" id="ARBA00007558"/>
    </source>
</evidence>
<feature type="domain" description="Root UVB sensitive protein C-terminal" evidence="4">
    <location>
        <begin position="373"/>
        <end position="506"/>
    </location>
</feature>
<dbReference type="Pfam" id="PF04884">
    <property type="entry name" value="UVB_sens_prot"/>
    <property type="match status" value="1"/>
</dbReference>
<dbReference type="PANTHER" id="PTHR12770:SF27">
    <property type="entry name" value="PROTEIN ROOT UVB SENSITIVE 5"/>
    <property type="match status" value="1"/>
</dbReference>
<sequence>MSSSLQFTLPKFSLTTSRKRDFNAQIPSSPQSNIQSEAGDENTENVFHKQSNVVLVERYANGTTKRYVLDGDLRVQTVLEKQESGKNGWQKLNSSNDELSWVPYIVKDFILPTGFPGSVTDDYLEYMLLQFPTNVTAWICHTLVTSSLLKAVGVGSFSGSTAAASAAAIRWVSKDGIGAIGRFFIGGRFGNLFDDDPKQWRMYADFIGSAGSIFDLTTPLYPAYFLPLASLGNLAKAVASGLKDPSFRVIQNHFAISRNLGEVAAKSMCVIRDSEVILVSVSGGSLGSSSSAGWSCSWYNDTRMERSLSSFLSKDTSGVQKSYSTLALTWLSMRILHLWLRYQSLSVLSFNTINLKRGRILAKSHVLYSTVPGYAECNRKENILTWENFLKPRIVFGVSLEEIIGGEKYSAKVKALLKLYAKEKYILAVNQEIDFKVSVSFKVGATSQSVLRSLWQTYWLHEHWGESENMFDKLERSLLQLDERFNNFLHQLQEAGWDVQQLKLKVPKDIFIDEMGIAEFPETKDV</sequence>
<comment type="caution">
    <text evidence="5">The sequence shown here is derived from an EMBL/GenBank/DDBJ whole genome shotgun (WGS) entry which is preliminary data.</text>
</comment>
<dbReference type="Pfam" id="PF24160">
    <property type="entry name" value="UVB_sens_C"/>
    <property type="match status" value="1"/>
</dbReference>
<feature type="domain" description="Protein root UVB sensitive/RUS" evidence="3">
    <location>
        <begin position="100"/>
        <end position="366"/>
    </location>
</feature>
<accession>A0A7J7MFL1</accession>
<protein>
    <recommendedName>
        <fullName evidence="7">Protein root UVB sensitive 5</fullName>
    </recommendedName>
</protein>
<dbReference type="InterPro" id="IPR006968">
    <property type="entry name" value="RUS_fam"/>
</dbReference>
<name>A0A7J7MFL1_9MAGN</name>
<evidence type="ECO:0000313" key="6">
    <source>
        <dbReference type="Proteomes" id="UP000541444"/>
    </source>
</evidence>
<feature type="region of interest" description="Disordered" evidence="2">
    <location>
        <begin position="20"/>
        <end position="41"/>
    </location>
</feature>
<feature type="compositionally biased region" description="Low complexity" evidence="2">
    <location>
        <begin position="25"/>
        <end position="36"/>
    </location>
</feature>
<evidence type="ECO:0000313" key="5">
    <source>
        <dbReference type="EMBL" id="KAF6153602.1"/>
    </source>
</evidence>
<dbReference type="OrthoDB" id="364779at2759"/>
<evidence type="ECO:0000259" key="4">
    <source>
        <dbReference type="Pfam" id="PF24160"/>
    </source>
</evidence>
<dbReference type="AlphaFoldDB" id="A0A7J7MFL1"/>
<evidence type="ECO:0008006" key="7">
    <source>
        <dbReference type="Google" id="ProtNLM"/>
    </source>
</evidence>
<dbReference type="InterPro" id="IPR054549">
    <property type="entry name" value="UVB_sens_RUS_dom"/>
</dbReference>
<dbReference type="InterPro" id="IPR055412">
    <property type="entry name" value="UVB_sens_C"/>
</dbReference>
<dbReference type="PANTHER" id="PTHR12770">
    <property type="entry name" value="RUS1 FAMILY PROTEIN C16ORF58"/>
    <property type="match status" value="1"/>
</dbReference>
<dbReference type="EMBL" id="JACGCM010001560">
    <property type="protein sequence ID" value="KAF6153602.1"/>
    <property type="molecule type" value="Genomic_DNA"/>
</dbReference>
<dbReference type="Proteomes" id="UP000541444">
    <property type="component" value="Unassembled WGS sequence"/>
</dbReference>
<evidence type="ECO:0000256" key="2">
    <source>
        <dbReference type="SAM" id="MobiDB-lite"/>
    </source>
</evidence>
<comment type="similarity">
    <text evidence="1">Belongs to the RUS1 family.</text>
</comment>
<evidence type="ECO:0000259" key="3">
    <source>
        <dbReference type="Pfam" id="PF04884"/>
    </source>
</evidence>
<proteinExistence type="inferred from homology"/>
<reference evidence="5 6" key="1">
    <citation type="journal article" date="2020" name="IScience">
        <title>Genome Sequencing of the Endangered Kingdonia uniflora (Circaeasteraceae, Ranunculales) Reveals Potential Mechanisms of Evolutionary Specialization.</title>
        <authorList>
            <person name="Sun Y."/>
            <person name="Deng T."/>
            <person name="Zhang A."/>
            <person name="Moore M.J."/>
            <person name="Landis J.B."/>
            <person name="Lin N."/>
            <person name="Zhang H."/>
            <person name="Zhang X."/>
            <person name="Huang J."/>
            <person name="Zhang X."/>
            <person name="Sun H."/>
            <person name="Wang H."/>
        </authorList>
    </citation>
    <scope>NUCLEOTIDE SEQUENCE [LARGE SCALE GENOMIC DNA]</scope>
    <source>
        <strain evidence="5">TB1705</strain>
        <tissue evidence="5">Leaf</tissue>
    </source>
</reference>